<evidence type="ECO:0000313" key="1">
    <source>
        <dbReference type="EMBL" id="MBC3793017.1"/>
    </source>
</evidence>
<organism evidence="1 2">
    <name type="scientific">Spirosoma utsteinense</name>
    <dbReference type="NCBI Taxonomy" id="2585773"/>
    <lineage>
        <taxon>Bacteria</taxon>
        <taxon>Pseudomonadati</taxon>
        <taxon>Bacteroidota</taxon>
        <taxon>Cytophagia</taxon>
        <taxon>Cytophagales</taxon>
        <taxon>Cytophagaceae</taxon>
        <taxon>Spirosoma</taxon>
    </lineage>
</organism>
<dbReference type="RefSeq" id="WP_186738797.1">
    <property type="nucleotide sequence ID" value="NZ_VFIA01000021.1"/>
</dbReference>
<dbReference type="Proteomes" id="UP000700732">
    <property type="component" value="Unassembled WGS sequence"/>
</dbReference>
<protein>
    <submittedName>
        <fullName evidence="1">HD superfamily phosphohydrolase</fullName>
    </submittedName>
</protein>
<accession>A0ABR6WAN4</accession>
<evidence type="ECO:0000313" key="2">
    <source>
        <dbReference type="Proteomes" id="UP000700732"/>
    </source>
</evidence>
<keyword evidence="2" id="KW-1185">Reference proteome</keyword>
<proteinExistence type="predicted"/>
<dbReference type="Gene3D" id="1.10.3210.10">
    <property type="entry name" value="Hypothetical protein af1432"/>
    <property type="match status" value="1"/>
</dbReference>
<sequence length="285" mass="32840">MPLLHDLVASAPIDADRMDYMERDSRSIGVSYGLYDKERLLKSFLVYYEKSKDGVGKTQTAYRLGIKLSGVRAVENFVQARFELFVQIYYHKTNRAIELMFREIGEVAAIEQIDIFNINNTKDLVDAYSNLSDVRFLRLLQNKDEIYKIDSFTDKKSIIDLAEKLAKRELWKRVFEGDQDNLSYIYNKLCEGTSREILFDRIDPKATKDLNKGAALLKRGQDGYYSINGNTSEGWTGQSKMIKALEEEEKTIGRIYYKGSSIDNLKSLRDQARQVSLPEKQTSQS</sequence>
<dbReference type="InterPro" id="IPR050135">
    <property type="entry name" value="dGTPase-like"/>
</dbReference>
<gene>
    <name evidence="1" type="ORF">FH603_3533</name>
</gene>
<dbReference type="SUPFAM" id="SSF109604">
    <property type="entry name" value="HD-domain/PDEase-like"/>
    <property type="match status" value="1"/>
</dbReference>
<name>A0ABR6WAN4_9BACT</name>
<dbReference type="PANTHER" id="PTHR11373">
    <property type="entry name" value="DEOXYNUCLEOSIDE TRIPHOSPHATE TRIPHOSPHOHYDROLASE"/>
    <property type="match status" value="1"/>
</dbReference>
<reference evidence="1 2" key="1">
    <citation type="submission" date="2019-06" db="EMBL/GenBank/DDBJ databases">
        <title>Spirosoma utsteinense sp. nov. isolated from Antarctic ice-free soils.</title>
        <authorList>
            <person name="Tahon G."/>
        </authorList>
    </citation>
    <scope>NUCLEOTIDE SEQUENCE [LARGE SCALE GENOMIC DNA]</scope>
    <source>
        <strain evidence="1 2">LMG 31447</strain>
    </source>
</reference>
<comment type="caution">
    <text evidence="1">The sequence shown here is derived from an EMBL/GenBank/DDBJ whole genome shotgun (WGS) entry which is preliminary data.</text>
</comment>
<dbReference type="PANTHER" id="PTHR11373:SF4">
    <property type="entry name" value="DEOXYNUCLEOSIDE TRIPHOSPHATE TRIPHOSPHOHYDROLASE SAMHD1"/>
    <property type="match status" value="1"/>
</dbReference>
<dbReference type="EMBL" id="VFIA01000021">
    <property type="protein sequence ID" value="MBC3793017.1"/>
    <property type="molecule type" value="Genomic_DNA"/>
</dbReference>